<dbReference type="EMBL" id="DF973514">
    <property type="protein sequence ID" value="GAU33047.1"/>
    <property type="molecule type" value="Genomic_DNA"/>
</dbReference>
<protein>
    <recommendedName>
        <fullName evidence="5">Pentatricopeptide repeat-containing protein</fullName>
    </recommendedName>
</protein>
<gene>
    <name evidence="3" type="ORF">TSUD_152020</name>
</gene>
<name>A0A2Z6NSR2_TRISU</name>
<reference evidence="4" key="1">
    <citation type="journal article" date="2017" name="Front. Plant Sci.">
        <title>Climate Clever Clovers: New Paradigm to Reduce the Environmental Footprint of Ruminants by Breeding Low Methanogenic Forages Utilizing Haplotype Variation.</title>
        <authorList>
            <person name="Kaur P."/>
            <person name="Appels R."/>
            <person name="Bayer P.E."/>
            <person name="Keeble-Gagnere G."/>
            <person name="Wang J."/>
            <person name="Hirakawa H."/>
            <person name="Shirasawa K."/>
            <person name="Vercoe P."/>
            <person name="Stefanova K."/>
            <person name="Durmic Z."/>
            <person name="Nichols P."/>
            <person name="Revell C."/>
            <person name="Isobe S.N."/>
            <person name="Edwards D."/>
            <person name="Erskine W."/>
        </authorList>
    </citation>
    <scope>NUCLEOTIDE SEQUENCE [LARGE SCALE GENOMIC DNA]</scope>
    <source>
        <strain evidence="4">cv. Daliak</strain>
    </source>
</reference>
<feature type="repeat" description="PPR" evidence="2">
    <location>
        <begin position="78"/>
        <end position="112"/>
    </location>
</feature>
<dbReference type="GO" id="GO:0009451">
    <property type="term" value="P:RNA modification"/>
    <property type="evidence" value="ECO:0007669"/>
    <property type="project" value="InterPro"/>
</dbReference>
<evidence type="ECO:0000256" key="2">
    <source>
        <dbReference type="PROSITE-ProRule" id="PRU00708"/>
    </source>
</evidence>
<dbReference type="NCBIfam" id="TIGR00756">
    <property type="entry name" value="PPR"/>
    <property type="match status" value="2"/>
</dbReference>
<dbReference type="PANTHER" id="PTHR24015:SF548">
    <property type="entry name" value="OS08G0340900 PROTEIN"/>
    <property type="match status" value="1"/>
</dbReference>
<sequence length="274" mass="30844">MEINNSLTINNSDGVEIIHDGGILMDDGATAVGRRHGEARQKPIAVLLFLITKLVNGCSNLGQMFYARKLFDEFPDPDLFMWNAIIRSYSRNKMYMDVIEMYRWMKWVGLHPDKFTFPCVLKACSELLDFGLSCLVHAHIAVYGFGSHLFVQNGLVALYAKCGCIGMARMVFDRLYDRTIVSWTAIISGYAQNGEALEALRLFNQVRNTDVKPDWISLVSVMRAYTDLDDLEQGKCLHGCVIKTGLEDEPDLLISLTAFYSKCGLLVHKLVPSN</sequence>
<dbReference type="Proteomes" id="UP000242715">
    <property type="component" value="Unassembled WGS sequence"/>
</dbReference>
<organism evidence="3 4">
    <name type="scientific">Trifolium subterraneum</name>
    <name type="common">Subterranean clover</name>
    <dbReference type="NCBI Taxonomy" id="3900"/>
    <lineage>
        <taxon>Eukaryota</taxon>
        <taxon>Viridiplantae</taxon>
        <taxon>Streptophyta</taxon>
        <taxon>Embryophyta</taxon>
        <taxon>Tracheophyta</taxon>
        <taxon>Spermatophyta</taxon>
        <taxon>Magnoliopsida</taxon>
        <taxon>eudicotyledons</taxon>
        <taxon>Gunneridae</taxon>
        <taxon>Pentapetalae</taxon>
        <taxon>rosids</taxon>
        <taxon>fabids</taxon>
        <taxon>Fabales</taxon>
        <taxon>Fabaceae</taxon>
        <taxon>Papilionoideae</taxon>
        <taxon>50 kb inversion clade</taxon>
        <taxon>NPAAA clade</taxon>
        <taxon>Hologalegina</taxon>
        <taxon>IRL clade</taxon>
        <taxon>Trifolieae</taxon>
        <taxon>Trifolium</taxon>
    </lineage>
</organism>
<evidence type="ECO:0008006" key="5">
    <source>
        <dbReference type="Google" id="ProtNLM"/>
    </source>
</evidence>
<dbReference type="AlphaFoldDB" id="A0A2Z6NSR2"/>
<proteinExistence type="predicted"/>
<dbReference type="InterPro" id="IPR011990">
    <property type="entry name" value="TPR-like_helical_dom_sf"/>
</dbReference>
<dbReference type="InterPro" id="IPR002885">
    <property type="entry name" value="PPR_rpt"/>
</dbReference>
<accession>A0A2Z6NSR2</accession>
<dbReference type="Pfam" id="PF13041">
    <property type="entry name" value="PPR_2"/>
    <property type="match status" value="2"/>
</dbReference>
<keyword evidence="4" id="KW-1185">Reference proteome</keyword>
<dbReference type="PANTHER" id="PTHR24015">
    <property type="entry name" value="OS07G0578800 PROTEIN-RELATED"/>
    <property type="match status" value="1"/>
</dbReference>
<evidence type="ECO:0000256" key="1">
    <source>
        <dbReference type="ARBA" id="ARBA00022737"/>
    </source>
</evidence>
<evidence type="ECO:0000313" key="3">
    <source>
        <dbReference type="EMBL" id="GAU33047.1"/>
    </source>
</evidence>
<dbReference type="PROSITE" id="PS51375">
    <property type="entry name" value="PPR"/>
    <property type="match status" value="2"/>
</dbReference>
<feature type="repeat" description="PPR" evidence="2">
    <location>
        <begin position="179"/>
        <end position="213"/>
    </location>
</feature>
<dbReference type="Pfam" id="PF01535">
    <property type="entry name" value="PPR"/>
    <property type="match status" value="1"/>
</dbReference>
<dbReference type="Gene3D" id="1.25.40.10">
    <property type="entry name" value="Tetratricopeptide repeat domain"/>
    <property type="match status" value="2"/>
</dbReference>
<dbReference type="GO" id="GO:0003723">
    <property type="term" value="F:RNA binding"/>
    <property type="evidence" value="ECO:0007669"/>
    <property type="project" value="InterPro"/>
</dbReference>
<dbReference type="OrthoDB" id="185373at2759"/>
<dbReference type="InterPro" id="IPR046960">
    <property type="entry name" value="PPR_At4g14850-like_plant"/>
</dbReference>
<dbReference type="FunFam" id="1.25.40.10:FF:000344">
    <property type="entry name" value="Pentatricopeptide repeat-containing protein"/>
    <property type="match status" value="1"/>
</dbReference>
<evidence type="ECO:0000313" key="4">
    <source>
        <dbReference type="Proteomes" id="UP000242715"/>
    </source>
</evidence>
<keyword evidence="1" id="KW-0677">Repeat</keyword>